<feature type="region of interest" description="Disordered" evidence="1">
    <location>
        <begin position="1"/>
        <end position="25"/>
    </location>
</feature>
<keyword evidence="3" id="KW-1185">Reference proteome</keyword>
<evidence type="ECO:0000313" key="2">
    <source>
        <dbReference type="EMBL" id="EPJ34611.1"/>
    </source>
</evidence>
<name>S4MDX3_9ACTN</name>
<dbReference type="EMBL" id="AOPY01001688">
    <property type="protein sequence ID" value="EPJ34611.1"/>
    <property type="molecule type" value="Genomic_DNA"/>
</dbReference>
<proteinExistence type="predicted"/>
<evidence type="ECO:0000256" key="1">
    <source>
        <dbReference type="SAM" id="MobiDB-lite"/>
    </source>
</evidence>
<dbReference type="Proteomes" id="UP000015001">
    <property type="component" value="Unassembled WGS sequence"/>
</dbReference>
<protein>
    <submittedName>
        <fullName evidence="2">Uncharacterized protein</fullName>
    </submittedName>
</protein>
<dbReference type="PATRIC" id="fig|1283301.3.peg.8275"/>
<organism evidence="2 3">
    <name type="scientific">Streptomyces afghaniensis 772</name>
    <dbReference type="NCBI Taxonomy" id="1283301"/>
    <lineage>
        <taxon>Bacteria</taxon>
        <taxon>Bacillati</taxon>
        <taxon>Actinomycetota</taxon>
        <taxon>Actinomycetes</taxon>
        <taxon>Kitasatosporales</taxon>
        <taxon>Streptomycetaceae</taxon>
        <taxon>Streptomyces</taxon>
    </lineage>
</organism>
<sequence>MPYGYGPSGTARPSLTGPRSPARTPGITYARVLARPWSRIPEKDIR</sequence>
<comment type="caution">
    <text evidence="2">The sequence shown here is derived from an EMBL/GenBank/DDBJ whole genome shotgun (WGS) entry which is preliminary data.</text>
</comment>
<accession>S4MDX3</accession>
<dbReference type="AlphaFoldDB" id="S4MDX3"/>
<reference evidence="2 3" key="1">
    <citation type="submission" date="2013-02" db="EMBL/GenBank/DDBJ databases">
        <title>Draft Genome Sequence of Streptomyces afghaniensis, Which Produces Compounds of the Julimycin B-Complex.</title>
        <authorList>
            <person name="Gruening B.A."/>
            <person name="Praeg A."/>
            <person name="Erxleben A."/>
            <person name="Guenther S."/>
            <person name="Fiedler H.-P."/>
            <person name="Goodfellow M."/>
            <person name="Mueller M."/>
        </authorList>
    </citation>
    <scope>NUCLEOTIDE SEQUENCE [LARGE SCALE GENOMIC DNA]</scope>
    <source>
        <strain evidence="2 3">772</strain>
    </source>
</reference>
<evidence type="ECO:0000313" key="3">
    <source>
        <dbReference type="Proteomes" id="UP000015001"/>
    </source>
</evidence>
<dbReference type="HOGENOM" id="CLU_3189322_0_0_11"/>
<gene>
    <name evidence="2" type="ORF">STAFG_8338</name>
</gene>